<evidence type="ECO:0000313" key="3">
    <source>
        <dbReference type="Proteomes" id="UP000545037"/>
    </source>
</evidence>
<keyword evidence="1" id="KW-0472">Membrane</keyword>
<accession>A0A7W9CFE6</accession>
<gene>
    <name evidence="2" type="ORF">GGR13_000226</name>
</gene>
<protein>
    <submittedName>
        <fullName evidence="2">Uncharacterized protein</fullName>
    </submittedName>
</protein>
<keyword evidence="1" id="KW-1133">Transmembrane helix</keyword>
<feature type="transmembrane region" description="Helical" evidence="1">
    <location>
        <begin position="7"/>
        <end position="24"/>
    </location>
</feature>
<reference evidence="2 3" key="1">
    <citation type="submission" date="2020-08" db="EMBL/GenBank/DDBJ databases">
        <title>Genomic Encyclopedia of Type Strains, Phase IV (KMG-IV): sequencing the most valuable type-strain genomes for metagenomic binning, comparative biology and taxonomic classification.</title>
        <authorList>
            <person name="Goeker M."/>
        </authorList>
    </citation>
    <scope>NUCLEOTIDE SEQUENCE [LARGE SCALE GENOMIC DNA]</scope>
    <source>
        <strain evidence="2 3">DSM 4737</strain>
    </source>
</reference>
<feature type="transmembrane region" description="Helical" evidence="1">
    <location>
        <begin position="44"/>
        <end position="71"/>
    </location>
</feature>
<keyword evidence="3" id="KW-1185">Reference proteome</keyword>
<proteinExistence type="predicted"/>
<dbReference type="EMBL" id="JACHOR010000001">
    <property type="protein sequence ID" value="MBB5744654.1"/>
    <property type="molecule type" value="Genomic_DNA"/>
</dbReference>
<keyword evidence="1" id="KW-0812">Transmembrane</keyword>
<name>A0A7W9CFE6_9CAUL</name>
<dbReference type="Proteomes" id="UP000545037">
    <property type="component" value="Unassembled WGS sequence"/>
</dbReference>
<dbReference type="AlphaFoldDB" id="A0A7W9CFE6"/>
<sequence length="162" mass="17192">MSFREKHLWISIIGAVGVWGFYFWSVGTRVARGELRADDFAGDIGGLFFLCLVGVVVLEIVLTLIATATTSKVDKTSRDEREIGAALKGSHVALMTLTALIMVLALLVYLGGLVGGNLVEGRAGYTTDVNAMVLLANVLVACLVLAETIRAGVTLALLKGLR</sequence>
<feature type="transmembrane region" description="Helical" evidence="1">
    <location>
        <begin position="92"/>
        <end position="114"/>
    </location>
</feature>
<evidence type="ECO:0000313" key="2">
    <source>
        <dbReference type="EMBL" id="MBB5744654.1"/>
    </source>
</evidence>
<comment type="caution">
    <text evidence="2">The sequence shown here is derived from an EMBL/GenBank/DDBJ whole genome shotgun (WGS) entry which is preliminary data.</text>
</comment>
<feature type="transmembrane region" description="Helical" evidence="1">
    <location>
        <begin position="134"/>
        <end position="158"/>
    </location>
</feature>
<organism evidence="2 3">
    <name type="scientific">Brevundimonas variabilis</name>
    <dbReference type="NCBI Taxonomy" id="74312"/>
    <lineage>
        <taxon>Bacteria</taxon>
        <taxon>Pseudomonadati</taxon>
        <taxon>Pseudomonadota</taxon>
        <taxon>Alphaproteobacteria</taxon>
        <taxon>Caulobacterales</taxon>
        <taxon>Caulobacteraceae</taxon>
        <taxon>Brevundimonas</taxon>
    </lineage>
</organism>
<evidence type="ECO:0000256" key="1">
    <source>
        <dbReference type="SAM" id="Phobius"/>
    </source>
</evidence>
<dbReference type="RefSeq" id="WP_183211631.1">
    <property type="nucleotide sequence ID" value="NZ_JACHOR010000001.1"/>
</dbReference>